<proteinExistence type="inferred from homology"/>
<reference evidence="2 3" key="1">
    <citation type="submission" date="2019-04" db="EMBL/GenBank/DDBJ databases">
        <title>Microbes associate with the intestines of laboratory mice.</title>
        <authorList>
            <person name="Navarre W."/>
            <person name="Wong E."/>
            <person name="Huang K.C."/>
            <person name="Tropini C."/>
            <person name="Ng K."/>
            <person name="Yu B."/>
        </authorList>
    </citation>
    <scope>NUCLEOTIDE SEQUENCE [LARGE SCALE GENOMIC DNA]</scope>
    <source>
        <strain evidence="2 3">NM48_B13</strain>
    </source>
</reference>
<protein>
    <recommendedName>
        <fullName evidence="4">Prevent-host-death protein</fullName>
    </recommendedName>
</protein>
<evidence type="ECO:0008006" key="4">
    <source>
        <dbReference type="Google" id="ProtNLM"/>
    </source>
</evidence>
<evidence type="ECO:0000256" key="1">
    <source>
        <dbReference type="ARBA" id="ARBA00009981"/>
    </source>
</evidence>
<comment type="similarity">
    <text evidence="1">Belongs to the phD/YefM antitoxin family.</text>
</comment>
<dbReference type="AlphaFoldDB" id="A0A4T9T785"/>
<dbReference type="EMBL" id="SSTM01000004">
    <property type="protein sequence ID" value="TJW10382.1"/>
    <property type="molecule type" value="Genomic_DNA"/>
</dbReference>
<keyword evidence="3" id="KW-1185">Reference proteome</keyword>
<dbReference type="InterPro" id="IPR036165">
    <property type="entry name" value="YefM-like_sf"/>
</dbReference>
<dbReference type="Proteomes" id="UP000309454">
    <property type="component" value="Unassembled WGS sequence"/>
</dbReference>
<gene>
    <name evidence="2" type="ORF">E5982_07050</name>
</gene>
<sequence length="106" mass="12018">MSSYSYEPPRPAAIYSFAALKSKQREIKDRADREVVHITENGNAAYVFCSEEVFARAKAQAIEDALYEKELRETIARGREDVEAGRYVVGVEGAIARMREIWGEDD</sequence>
<dbReference type="SUPFAM" id="SSF143120">
    <property type="entry name" value="YefM-like"/>
    <property type="match status" value="1"/>
</dbReference>
<evidence type="ECO:0000313" key="3">
    <source>
        <dbReference type="Proteomes" id="UP000309454"/>
    </source>
</evidence>
<name>A0A4T9T785_9ACTN</name>
<organism evidence="2 3">
    <name type="scientific">Parvibacter caecicola</name>
    <dbReference type="NCBI Taxonomy" id="747645"/>
    <lineage>
        <taxon>Bacteria</taxon>
        <taxon>Bacillati</taxon>
        <taxon>Actinomycetota</taxon>
        <taxon>Coriobacteriia</taxon>
        <taxon>Coriobacteriales</taxon>
        <taxon>Coriobacteriaceae</taxon>
        <taxon>Parvibacter</taxon>
    </lineage>
</organism>
<evidence type="ECO:0000313" key="2">
    <source>
        <dbReference type="EMBL" id="TJW10382.1"/>
    </source>
</evidence>
<accession>A0A4T9T785</accession>
<dbReference type="OrthoDB" id="3194896at2"/>
<comment type="caution">
    <text evidence="2">The sequence shown here is derived from an EMBL/GenBank/DDBJ whole genome shotgun (WGS) entry which is preliminary data.</text>
</comment>